<evidence type="ECO:0000313" key="2">
    <source>
        <dbReference type="EMBL" id="TRO19632.1"/>
    </source>
</evidence>
<gene>
    <name evidence="2" type="ORF">EQ836_07860</name>
</gene>
<protein>
    <submittedName>
        <fullName evidence="2">DUF4406 domain-containing protein</fullName>
    </submittedName>
</protein>
<dbReference type="Pfam" id="PF14359">
    <property type="entry name" value="DUF4406"/>
    <property type="match status" value="1"/>
</dbReference>
<feature type="region of interest" description="Disordered" evidence="1">
    <location>
        <begin position="256"/>
        <end position="284"/>
    </location>
</feature>
<accession>A0ABD7RZV9</accession>
<evidence type="ECO:0000256" key="1">
    <source>
        <dbReference type="SAM" id="MobiDB-lite"/>
    </source>
</evidence>
<organism evidence="2 3">
    <name type="scientific">Ectopseudomonas mendocina</name>
    <name type="common">Pseudomonas mendocina</name>
    <dbReference type="NCBI Taxonomy" id="300"/>
    <lineage>
        <taxon>Bacteria</taxon>
        <taxon>Pseudomonadati</taxon>
        <taxon>Pseudomonadota</taxon>
        <taxon>Gammaproteobacteria</taxon>
        <taxon>Pseudomonadales</taxon>
        <taxon>Pseudomonadaceae</taxon>
        <taxon>Ectopseudomonas</taxon>
    </lineage>
</organism>
<evidence type="ECO:0000313" key="3">
    <source>
        <dbReference type="Proteomes" id="UP000317327"/>
    </source>
</evidence>
<comment type="caution">
    <text evidence="2">The sequence shown here is derived from an EMBL/GenBank/DDBJ whole genome shotgun (WGS) entry which is preliminary data.</text>
</comment>
<name>A0ABD7RZV9_ECTME</name>
<reference evidence="2 3" key="1">
    <citation type="submission" date="2019-01" db="EMBL/GenBank/DDBJ databases">
        <title>Whole genome shotgun sequencing of Pseudomonas spp. isolated by its ability to degrade furfural.</title>
        <authorList>
            <person name="Donoso R."/>
            <person name="Farkas C."/>
            <person name="Villegas P."/>
            <person name="Gonzales-Toro F."/>
            <person name="Guajardo-Parra M."/>
            <person name="Araya-Nail M."/>
            <person name="Morgante V."/>
            <person name="Perez-Pantoja D."/>
        </authorList>
    </citation>
    <scope>NUCLEOTIDE SEQUENCE [LARGE SCALE GENOMIC DNA]</scope>
    <source>
        <strain evidence="2 3">VN231</strain>
    </source>
</reference>
<dbReference type="EMBL" id="SCFV01000003">
    <property type="protein sequence ID" value="TRO19632.1"/>
    <property type="molecule type" value="Genomic_DNA"/>
</dbReference>
<dbReference type="AlphaFoldDB" id="A0ABD7RZV9"/>
<sequence>MTGIEDFNFPAFNAEADRLRAAGWHVENPADHGHVDGAEWADYLRYDIWRLATCEAIHLLPGWQKCRGAKLEVHIAKALGMKVRYAHGADPAADLMIDQGADFLMMQLAAEPKPDPVEVFLDEIRAELKRARAKFPGDRVMGLALAEEFGELIKAMLDEPAANVRKEAIQTAVMAARVVLDGDGSVKEWRAHQGLDQIIDLAPAGNFKSGDIVRYSDGCTALAKLETPHAGGWHATHCLGGTIFVSEAYPPMKHATESEKAAYEHRRAETLKLQHRSDRKEQQP</sequence>
<proteinExistence type="predicted"/>
<dbReference type="SUPFAM" id="SSF52309">
    <property type="entry name" value="N-(deoxy)ribosyltransferase-like"/>
    <property type="match status" value="1"/>
</dbReference>
<dbReference type="InterPro" id="IPR025518">
    <property type="entry name" value="DUF4406"/>
</dbReference>
<dbReference type="Gene3D" id="3.40.50.10400">
    <property type="entry name" value="Hypothetical protein PA1492"/>
    <property type="match status" value="1"/>
</dbReference>
<dbReference type="Proteomes" id="UP000317327">
    <property type="component" value="Unassembled WGS sequence"/>
</dbReference>